<comment type="similarity">
    <text evidence="1">Belongs to the APC5 family.</text>
</comment>
<evidence type="ECO:0000256" key="6">
    <source>
        <dbReference type="ARBA" id="ARBA00023306"/>
    </source>
</evidence>
<dbReference type="Proteomes" id="UP000701853">
    <property type="component" value="Chromosome 11"/>
</dbReference>
<keyword evidence="3" id="KW-0132">Cell division</keyword>
<evidence type="ECO:0000256" key="2">
    <source>
        <dbReference type="ARBA" id="ARBA00016066"/>
    </source>
</evidence>
<dbReference type="PANTHER" id="PTHR12830">
    <property type="entry name" value="ANAPHASE-PROMOTING COMPLEX SUBUNIT 5"/>
    <property type="match status" value="1"/>
</dbReference>
<evidence type="ECO:0000256" key="5">
    <source>
        <dbReference type="ARBA" id="ARBA00022786"/>
    </source>
</evidence>
<dbReference type="GO" id="GO:0005680">
    <property type="term" value="C:anaphase-promoting complex"/>
    <property type="evidence" value="ECO:0007669"/>
    <property type="project" value="InterPro"/>
</dbReference>
<evidence type="ECO:0000256" key="3">
    <source>
        <dbReference type="ARBA" id="ARBA00022618"/>
    </source>
</evidence>
<dbReference type="GO" id="GO:0051301">
    <property type="term" value="P:cell division"/>
    <property type="evidence" value="ECO:0007669"/>
    <property type="project" value="UniProtKB-KW"/>
</dbReference>
<keyword evidence="5" id="KW-0833">Ubl conjugation pathway</keyword>
<protein>
    <recommendedName>
        <fullName evidence="2">Anaphase-promoting complex subunit 5</fullName>
    </recommendedName>
</protein>
<sequence>MAGVVKAPGAFAITPHKVSVCILVNIYASPSQISVPFPFSSVSQHNRLGLYLLALTKSCDDILEPKLDQLINQLREIGGLLDHLLTDHVTSRLSSLSSPDDLFNFFNELRETLGGPDSGVMEDDQVILDPNSNLGMFLRRCILAFNLLTFEGICHLLTNIGIYCKEAISSCSSYELRRVDDSGNDLESLSEYENMDLNLVFKKINEEMEARKRATEQVSFHLHLPKELSTLVEDIEVSADPKSEHNDKGRESSSYASGELLRDVDPNGGVFLRTNWQIQGYLMEQADAIEKHGSSFTLNAFELTLRQLQKLAPELHRVHICLRICFFSGLSFLLFSWLPNIILDGRSYLLEINHSDKFWQNSAGTEGFDFVPPAGCNSFGRYEIALLCLGMMHFHFGHPKKALEVLTEAVRVSQQHSNDTCLAYTLAAICNLLSEIGFSTTSGILGSPFSPMISVGTSLSVQQQLFVLLKGSLKRAESLKLKQLVAANHLAMAKFDLTLWFSAYPCVMFPIGVMKISLKMWQGTYILGSCKHVQRPLLSFGPKTSTKLRTCPIIVCKELRSGYHLISEFCCEGSTMTADGAFSTAWLKNLQKPMGSLVLSQDNGSRNNSNPFLFFTQPSSIPGSVMQLVGSSYLHRATAWEIYGSGPLARVNALAYATCFADASSSSDAALVHVKLIQHLAVFKGYKEAFAALKTAEEKFLCVSKSRILILKLQLLHERALHRGHLKLAQQVCDELGVLASSVTAVDMELKTEASLRHARTLLAAKQFSQAAAVAHSLFCMCYKFNLQVESATVLLLLGEIHMKSGNAVVGLPYALASLSYCQTFNLDLLRASATLTLAELWLSLGSNHAKTALTLLHGAFPMILGHGGLELCARAYITEAKCYLSDPSFSVPKVKTLVEGTGLLLLVRWYSSFSKSPELVLDPLRQAADELQALEHHELMAEAFYLMAIVFDKLGQPEQREEAASSFKNHVMSLDHPHDVEDPIQSDTLLNA</sequence>
<evidence type="ECO:0000259" key="8">
    <source>
        <dbReference type="Pfam" id="PF12862"/>
    </source>
</evidence>
<organism evidence="9 10">
    <name type="scientific">Gossypium anomalum</name>
    <dbReference type="NCBI Taxonomy" id="47600"/>
    <lineage>
        <taxon>Eukaryota</taxon>
        <taxon>Viridiplantae</taxon>
        <taxon>Streptophyta</taxon>
        <taxon>Embryophyta</taxon>
        <taxon>Tracheophyta</taxon>
        <taxon>Spermatophyta</taxon>
        <taxon>Magnoliopsida</taxon>
        <taxon>eudicotyledons</taxon>
        <taxon>Gunneridae</taxon>
        <taxon>Pentapetalae</taxon>
        <taxon>rosids</taxon>
        <taxon>malvids</taxon>
        <taxon>Malvales</taxon>
        <taxon>Malvaceae</taxon>
        <taxon>Malvoideae</taxon>
        <taxon>Gossypium</taxon>
    </lineage>
</organism>
<dbReference type="EMBL" id="JAHUZN010000011">
    <property type="protein sequence ID" value="KAG8478018.1"/>
    <property type="molecule type" value="Genomic_DNA"/>
</dbReference>
<dbReference type="OrthoDB" id="2504561at2759"/>
<evidence type="ECO:0000313" key="9">
    <source>
        <dbReference type="EMBL" id="KAG8478018.1"/>
    </source>
</evidence>
<evidence type="ECO:0000313" key="10">
    <source>
        <dbReference type="Proteomes" id="UP000701853"/>
    </source>
</evidence>
<evidence type="ECO:0000256" key="1">
    <source>
        <dbReference type="ARBA" id="ARBA00007450"/>
    </source>
</evidence>
<dbReference type="InterPro" id="IPR037679">
    <property type="entry name" value="Apc5"/>
</dbReference>
<feature type="region of interest" description="Disordered" evidence="7">
    <location>
        <begin position="239"/>
        <end position="261"/>
    </location>
</feature>
<keyword evidence="4" id="KW-0498">Mitosis</keyword>
<evidence type="ECO:0000256" key="7">
    <source>
        <dbReference type="SAM" id="MobiDB-lite"/>
    </source>
</evidence>
<reference evidence="9 10" key="1">
    <citation type="journal article" date="2021" name="bioRxiv">
        <title>The Gossypium anomalum genome as a resource for cotton improvement and evolutionary analysis of hybrid incompatibility.</title>
        <authorList>
            <person name="Grover C.E."/>
            <person name="Yuan D."/>
            <person name="Arick M.A."/>
            <person name="Miller E.R."/>
            <person name="Hu G."/>
            <person name="Peterson D.G."/>
            <person name="Wendel J.F."/>
            <person name="Udall J.A."/>
        </authorList>
    </citation>
    <scope>NUCLEOTIDE SEQUENCE [LARGE SCALE GENOMIC DNA]</scope>
    <source>
        <strain evidence="9">JFW-Udall</strain>
        <tissue evidence="9">Leaf</tissue>
    </source>
</reference>
<keyword evidence="6" id="KW-0131">Cell cycle</keyword>
<feature type="domain" description="Anaphase-promoting complex subunit 5" evidence="8">
    <location>
        <begin position="377"/>
        <end position="434"/>
    </location>
</feature>
<evidence type="ECO:0000256" key="4">
    <source>
        <dbReference type="ARBA" id="ARBA00022776"/>
    </source>
</evidence>
<dbReference type="Pfam" id="PF12862">
    <property type="entry name" value="ANAPC5"/>
    <property type="match status" value="1"/>
</dbReference>
<name>A0A8J5Y5L0_9ROSI</name>
<comment type="caution">
    <text evidence="9">The sequence shown here is derived from an EMBL/GenBank/DDBJ whole genome shotgun (WGS) entry which is preliminary data.</text>
</comment>
<dbReference type="GO" id="GO:0045842">
    <property type="term" value="P:positive regulation of mitotic metaphase/anaphase transition"/>
    <property type="evidence" value="ECO:0007669"/>
    <property type="project" value="TreeGrafter"/>
</dbReference>
<keyword evidence="10" id="KW-1185">Reference proteome</keyword>
<dbReference type="GO" id="GO:0031145">
    <property type="term" value="P:anaphase-promoting complex-dependent catabolic process"/>
    <property type="evidence" value="ECO:0007669"/>
    <property type="project" value="TreeGrafter"/>
</dbReference>
<dbReference type="InterPro" id="IPR026000">
    <property type="entry name" value="Apc5_dom"/>
</dbReference>
<accession>A0A8J5Y5L0</accession>
<gene>
    <name evidence="9" type="ORF">CXB51_027827</name>
</gene>
<feature type="compositionally biased region" description="Basic and acidic residues" evidence="7">
    <location>
        <begin position="239"/>
        <end position="251"/>
    </location>
</feature>
<proteinExistence type="inferred from homology"/>
<dbReference type="AlphaFoldDB" id="A0A8J5Y5L0"/>
<dbReference type="PANTHER" id="PTHR12830:SF9">
    <property type="entry name" value="ANAPHASE-PROMOTING COMPLEX SUBUNIT 5"/>
    <property type="match status" value="1"/>
</dbReference>
<dbReference type="CDD" id="cd16270">
    <property type="entry name" value="Apc5_N"/>
    <property type="match status" value="1"/>
</dbReference>
<dbReference type="GO" id="GO:0070979">
    <property type="term" value="P:protein K11-linked ubiquitination"/>
    <property type="evidence" value="ECO:0007669"/>
    <property type="project" value="TreeGrafter"/>
</dbReference>